<dbReference type="GO" id="GO:0000049">
    <property type="term" value="F:tRNA binding"/>
    <property type="evidence" value="ECO:0007669"/>
    <property type="project" value="TreeGrafter"/>
</dbReference>
<feature type="compositionally biased region" description="Basic and acidic residues" evidence="5">
    <location>
        <begin position="630"/>
        <end position="653"/>
    </location>
</feature>
<protein>
    <recommendedName>
        <fullName evidence="10">NFACT RNA-binding domain-containing protein</fullName>
    </recommendedName>
</protein>
<feature type="domain" description="NFACT RNA-binding" evidence="6">
    <location>
        <begin position="110"/>
        <end position="221"/>
    </location>
</feature>
<comment type="similarity">
    <text evidence="2">Belongs to the NEMF family.</text>
</comment>
<evidence type="ECO:0000256" key="3">
    <source>
        <dbReference type="ARBA" id="ARBA00022490"/>
    </source>
</evidence>
<keyword evidence="3" id="KW-0963">Cytoplasm</keyword>
<dbReference type="InterPro" id="IPR051608">
    <property type="entry name" value="RQC_Subunit_NEMF"/>
</dbReference>
<feature type="compositionally biased region" description="Basic and acidic residues" evidence="5">
    <location>
        <begin position="329"/>
        <end position="349"/>
    </location>
</feature>
<evidence type="ECO:0000313" key="9">
    <source>
        <dbReference type="Proteomes" id="UP000053660"/>
    </source>
</evidence>
<dbReference type="OrthoDB" id="207084at2759"/>
<evidence type="ECO:0008006" key="10">
    <source>
        <dbReference type="Google" id="ProtNLM"/>
    </source>
</evidence>
<accession>A0A0B1TI25</accession>
<keyword evidence="9" id="KW-1185">Reference proteome</keyword>
<dbReference type="EMBL" id="KN550098">
    <property type="protein sequence ID" value="KHJ95055.1"/>
    <property type="molecule type" value="Genomic_DNA"/>
</dbReference>
<sequence>MHAEAVENGDPVAEAIAKFDLNNNRIIMRLRDGEEGTSPKDVPVSIDMNAYGNACSYYKGMKDAAEKRVRTEIAAEKAIKNAEEKALTTIKKANVNVNSAKARKEMWFEKFTWFISSESYVVVCGRDATQNELLVKKYLRPEDIYVHAEAHGAASVVIRNRPGGGEIPPKTLTEAAQMATCFTKAWGSQVAPSSWWVYAHQVSKVTQTGEYLTKGSFVIRGKKNFLPSCPLSLGFGILFRVDEVSAQKYQKQLQEQLKNQRTAEVKEEPNENVPPTQKAEDECPALASDGEYPDISLDVPLSRLQLEDKSDEVSVIDIAPKQRKKAKVPTKELETKEYLEKKAEEERKAAAAKKIGKRQKHKLEKIRKKYADQDDEEREVRMNLLGSRGKKKNTADKGKQEAVFSPKTQSSKSNRDEGKCETAKSTKKESSPQAYMEFEVCDGKDKRYQLKTQVHPEHGEDVVSASTQNSKLDCRDIPTEAMQNSGFDHDNAVSDRTQKTVTESEECVSEATQSTGLDLENSMLEATQNTESNHDDSGLETAQNTELDEGDIGSEYNLATLDSTQTTELDRGDIGSESTESFGFSREVNESGDHRDVRFDREANENGHHPGAEGSADDDLPSESTQSLGQDHEASGNLSDHDPEHALADEKPLDVTQEDEEAHKQELQGPEEDDAEDDLKEFAATEGTEVLIAQLVSNPDPEDVLLYAVPMVGPYQAFHNFKYKVKITPGTTRKGKAGKAAVDLFLRNKNAGQVEKELIRAMAGDDKSWTNIPSGCRVSAPQLHAKK</sequence>
<organism evidence="8 9">
    <name type="scientific">Oesophagostomum dentatum</name>
    <name type="common">Nodular worm</name>
    <dbReference type="NCBI Taxonomy" id="61180"/>
    <lineage>
        <taxon>Eukaryota</taxon>
        <taxon>Metazoa</taxon>
        <taxon>Ecdysozoa</taxon>
        <taxon>Nematoda</taxon>
        <taxon>Chromadorea</taxon>
        <taxon>Rhabditida</taxon>
        <taxon>Rhabditina</taxon>
        <taxon>Rhabditomorpha</taxon>
        <taxon>Strongyloidea</taxon>
        <taxon>Strongylidae</taxon>
        <taxon>Oesophagostomum</taxon>
    </lineage>
</organism>
<feature type="compositionally biased region" description="Basic and acidic residues" evidence="5">
    <location>
        <begin position="587"/>
        <end position="611"/>
    </location>
</feature>
<feature type="compositionally biased region" description="Basic and acidic residues" evidence="5">
    <location>
        <begin position="487"/>
        <end position="498"/>
    </location>
</feature>
<dbReference type="Proteomes" id="UP000053660">
    <property type="component" value="Unassembled WGS sequence"/>
</dbReference>
<reference evidence="8 9" key="1">
    <citation type="submission" date="2014-03" db="EMBL/GenBank/DDBJ databases">
        <title>Draft genome of the hookworm Oesophagostomum dentatum.</title>
        <authorList>
            <person name="Mitreva M."/>
        </authorList>
    </citation>
    <scope>NUCLEOTIDE SEQUENCE [LARGE SCALE GENOMIC DNA]</scope>
    <source>
        <strain evidence="8 9">OD-Hann</strain>
    </source>
</reference>
<dbReference type="GO" id="GO:1990116">
    <property type="term" value="P:ribosome-associated ubiquitin-dependent protein catabolic process"/>
    <property type="evidence" value="ECO:0007669"/>
    <property type="project" value="TreeGrafter"/>
</dbReference>
<dbReference type="Pfam" id="PF05670">
    <property type="entry name" value="NFACT-R_1"/>
    <property type="match status" value="1"/>
</dbReference>
<evidence type="ECO:0000256" key="2">
    <source>
        <dbReference type="ARBA" id="ARBA00008318"/>
    </source>
</evidence>
<evidence type="ECO:0000256" key="1">
    <source>
        <dbReference type="ARBA" id="ARBA00004496"/>
    </source>
</evidence>
<evidence type="ECO:0000259" key="6">
    <source>
        <dbReference type="Pfam" id="PF05670"/>
    </source>
</evidence>
<dbReference type="PANTHER" id="PTHR15239:SF6">
    <property type="entry name" value="RIBOSOME QUALITY CONTROL COMPLEX SUBUNIT NEMF"/>
    <property type="match status" value="1"/>
</dbReference>
<feature type="region of interest" description="Disordered" evidence="5">
    <location>
        <begin position="260"/>
        <end position="281"/>
    </location>
</feature>
<comment type="subcellular location">
    <subcellularLocation>
        <location evidence="1">Cytoplasm</location>
    </subcellularLocation>
</comment>
<proteinExistence type="inferred from homology"/>
<dbReference type="InterPro" id="IPR008532">
    <property type="entry name" value="NFACT_RNA-bd"/>
</dbReference>
<dbReference type="PANTHER" id="PTHR15239">
    <property type="entry name" value="NUCLEAR EXPORT MEDIATOR FACTOR NEMF"/>
    <property type="match status" value="1"/>
</dbReference>
<feature type="compositionally biased region" description="Basic and acidic residues" evidence="5">
    <location>
        <begin position="413"/>
        <end position="430"/>
    </location>
</feature>
<dbReference type="GO" id="GO:1990112">
    <property type="term" value="C:RQC complex"/>
    <property type="evidence" value="ECO:0007669"/>
    <property type="project" value="TreeGrafter"/>
</dbReference>
<dbReference type="InterPro" id="IPR021846">
    <property type="entry name" value="NFACT-C"/>
</dbReference>
<feature type="region of interest" description="Disordered" evidence="5">
    <location>
        <begin position="321"/>
        <end position="434"/>
    </location>
</feature>
<feature type="compositionally biased region" description="Basic residues" evidence="5">
    <location>
        <begin position="350"/>
        <end position="368"/>
    </location>
</feature>
<evidence type="ECO:0000259" key="7">
    <source>
        <dbReference type="Pfam" id="PF11923"/>
    </source>
</evidence>
<dbReference type="AlphaFoldDB" id="A0A0B1TI25"/>
<name>A0A0B1TI25_OESDE</name>
<dbReference type="Pfam" id="PF11923">
    <property type="entry name" value="NFACT-C"/>
    <property type="match status" value="1"/>
</dbReference>
<evidence type="ECO:0000313" key="8">
    <source>
        <dbReference type="EMBL" id="KHJ95055.1"/>
    </source>
</evidence>
<feature type="domain" description="NFACT protein C-terminal" evidence="7">
    <location>
        <begin position="691"/>
        <end position="764"/>
    </location>
</feature>
<keyword evidence="4" id="KW-0175">Coiled coil</keyword>
<dbReference type="GO" id="GO:0043023">
    <property type="term" value="F:ribosomal large subunit binding"/>
    <property type="evidence" value="ECO:0007669"/>
    <property type="project" value="TreeGrafter"/>
</dbReference>
<feature type="region of interest" description="Disordered" evidence="5">
    <location>
        <begin position="481"/>
        <end position="677"/>
    </location>
</feature>
<evidence type="ECO:0000256" key="5">
    <source>
        <dbReference type="SAM" id="MobiDB-lite"/>
    </source>
</evidence>
<gene>
    <name evidence="8" type="ORF">OESDEN_05006</name>
</gene>
<dbReference type="GO" id="GO:0005737">
    <property type="term" value="C:cytoplasm"/>
    <property type="evidence" value="ECO:0007669"/>
    <property type="project" value="UniProtKB-SubCell"/>
</dbReference>
<dbReference type="GO" id="GO:0072344">
    <property type="term" value="P:rescue of stalled ribosome"/>
    <property type="evidence" value="ECO:0007669"/>
    <property type="project" value="TreeGrafter"/>
</dbReference>
<evidence type="ECO:0000256" key="4">
    <source>
        <dbReference type="ARBA" id="ARBA00023054"/>
    </source>
</evidence>